<reference evidence="2" key="1">
    <citation type="submission" date="2022-07" db="EMBL/GenBank/DDBJ databases">
        <title>Phylogenomic reconstructions and comparative analyses of Kickxellomycotina fungi.</title>
        <authorList>
            <person name="Reynolds N.K."/>
            <person name="Stajich J.E."/>
            <person name="Barry K."/>
            <person name="Grigoriev I.V."/>
            <person name="Crous P."/>
            <person name="Smith M.E."/>
        </authorList>
    </citation>
    <scope>NUCLEOTIDE SEQUENCE</scope>
    <source>
        <strain evidence="2">RSA 476</strain>
    </source>
</reference>
<organism evidence="2 3">
    <name type="scientific">Coemansia aciculifera</name>
    <dbReference type="NCBI Taxonomy" id="417176"/>
    <lineage>
        <taxon>Eukaryota</taxon>
        <taxon>Fungi</taxon>
        <taxon>Fungi incertae sedis</taxon>
        <taxon>Zoopagomycota</taxon>
        <taxon>Kickxellomycotina</taxon>
        <taxon>Kickxellomycetes</taxon>
        <taxon>Kickxellales</taxon>
        <taxon>Kickxellaceae</taxon>
        <taxon>Coemansia</taxon>
    </lineage>
</organism>
<keyword evidence="1" id="KW-0472">Membrane</keyword>
<feature type="transmembrane region" description="Helical" evidence="1">
    <location>
        <begin position="141"/>
        <end position="163"/>
    </location>
</feature>
<feature type="transmembrane region" description="Helical" evidence="1">
    <location>
        <begin position="183"/>
        <end position="202"/>
    </location>
</feature>
<comment type="caution">
    <text evidence="2">The sequence shown here is derived from an EMBL/GenBank/DDBJ whole genome shotgun (WGS) entry which is preliminary data.</text>
</comment>
<dbReference type="Proteomes" id="UP001140074">
    <property type="component" value="Unassembled WGS sequence"/>
</dbReference>
<accession>A0A9W8IQA1</accession>
<sequence>MSFAFTPEEQLRVTLAQLAGIKLDPIGYVDLSTVVVVGTIYGLQFIAVMYQLYNRNYPPLGVKNVPLMASLYFGGLAWFFGDLFTSGIVHLSHSPVLRSCKFTLIWLRACLGAYYVAAMFSLRCFSLYYVFYKGKAFKGTIVYVSVGITILSIALFGIISTVIPTHLTTRYEPLIEMCNTNRNYIIAVVVVVWSIASFTAVMSWRMRNVAFCFNERIEMLTSFVVLIIAGTLNTVCLLGIKVYPASLGWRTGLVYANHASISIGYWVIMGEATYNCIFDREGYLQYWINTLKEDDMERQYAYNVDNETTLNLVEYTDPTSTMVNNGLTHNSDRKWLENAIVHSPVSPSNPMLYNKSDF</sequence>
<feature type="transmembrane region" description="Helical" evidence="1">
    <location>
        <begin position="249"/>
        <end position="268"/>
    </location>
</feature>
<evidence type="ECO:0000313" key="2">
    <source>
        <dbReference type="EMBL" id="KAJ2862993.1"/>
    </source>
</evidence>
<evidence type="ECO:0000313" key="3">
    <source>
        <dbReference type="Proteomes" id="UP001140074"/>
    </source>
</evidence>
<keyword evidence="1" id="KW-1133">Transmembrane helix</keyword>
<name>A0A9W8IQA1_9FUNG</name>
<protein>
    <submittedName>
        <fullName evidence="2">Uncharacterized protein</fullName>
    </submittedName>
</protein>
<evidence type="ECO:0000256" key="1">
    <source>
        <dbReference type="SAM" id="Phobius"/>
    </source>
</evidence>
<proteinExistence type="predicted"/>
<dbReference type="AlphaFoldDB" id="A0A9W8IQA1"/>
<feature type="transmembrane region" description="Helical" evidence="1">
    <location>
        <begin position="105"/>
        <end position="129"/>
    </location>
</feature>
<keyword evidence="1" id="KW-0812">Transmembrane</keyword>
<feature type="transmembrane region" description="Helical" evidence="1">
    <location>
        <begin position="31"/>
        <end position="53"/>
    </location>
</feature>
<feature type="transmembrane region" description="Helical" evidence="1">
    <location>
        <begin position="223"/>
        <end position="243"/>
    </location>
</feature>
<keyword evidence="3" id="KW-1185">Reference proteome</keyword>
<gene>
    <name evidence="2" type="ORF">GGH94_003892</name>
</gene>
<dbReference type="EMBL" id="JANBUY010000141">
    <property type="protein sequence ID" value="KAJ2862993.1"/>
    <property type="molecule type" value="Genomic_DNA"/>
</dbReference>
<feature type="transmembrane region" description="Helical" evidence="1">
    <location>
        <begin position="65"/>
        <end position="85"/>
    </location>
</feature>